<dbReference type="PANTHER" id="PTHR35526:SF3">
    <property type="entry name" value="ANTI-SIGMA-F FACTOR RSBW"/>
    <property type="match status" value="1"/>
</dbReference>
<evidence type="ECO:0000259" key="2">
    <source>
        <dbReference type="Pfam" id="PF13581"/>
    </source>
</evidence>
<evidence type="ECO:0000313" key="3">
    <source>
        <dbReference type="EMBL" id="PZO38036.1"/>
    </source>
</evidence>
<dbReference type="InterPro" id="IPR003594">
    <property type="entry name" value="HATPase_dom"/>
</dbReference>
<keyword evidence="1" id="KW-0418">Kinase</keyword>
<dbReference type="GO" id="GO:0004674">
    <property type="term" value="F:protein serine/threonine kinase activity"/>
    <property type="evidence" value="ECO:0007669"/>
    <property type="project" value="UniProtKB-KW"/>
</dbReference>
<organism evidence="3 4">
    <name type="scientific">Pseudanabaena frigida</name>
    <dbReference type="NCBI Taxonomy" id="945775"/>
    <lineage>
        <taxon>Bacteria</taxon>
        <taxon>Bacillati</taxon>
        <taxon>Cyanobacteriota</taxon>
        <taxon>Cyanophyceae</taxon>
        <taxon>Pseudanabaenales</taxon>
        <taxon>Pseudanabaenaceae</taxon>
        <taxon>Pseudanabaena</taxon>
    </lineage>
</organism>
<dbReference type="SUPFAM" id="SSF55874">
    <property type="entry name" value="ATPase domain of HSP90 chaperone/DNA topoisomerase II/histidine kinase"/>
    <property type="match status" value="1"/>
</dbReference>
<reference evidence="3 4" key="2">
    <citation type="submission" date="2018-06" db="EMBL/GenBank/DDBJ databases">
        <title>Metagenomic assembly of (sub)arctic Cyanobacteria and their associated microbiome from non-axenic cultures.</title>
        <authorList>
            <person name="Baurain D."/>
        </authorList>
    </citation>
    <scope>NUCLEOTIDE SEQUENCE [LARGE SCALE GENOMIC DNA]</scope>
    <source>
        <strain evidence="3">ULC066bin1</strain>
    </source>
</reference>
<protein>
    <submittedName>
        <fullName evidence="3">Anti-sigma regulatory factor</fullName>
    </submittedName>
</protein>
<gene>
    <name evidence="3" type="ORF">DCF19_17485</name>
</gene>
<sequence>MSQTILLQVNTDLNELTNVLNWFEKLPHHSVPNPDWLRCKTAFAEVFTNAVRHAHRNMPTETPISLEATLSRDTIEIKVFDYGSGFDLSEKLSNLDDVDVNALGGRGLDLISQMVDVFTYTKTSDGRNCMLIGKNYISVD</sequence>
<dbReference type="Pfam" id="PF13581">
    <property type="entry name" value="HATPase_c_2"/>
    <property type="match status" value="1"/>
</dbReference>
<dbReference type="InterPro" id="IPR036890">
    <property type="entry name" value="HATPase_C_sf"/>
</dbReference>
<dbReference type="PANTHER" id="PTHR35526">
    <property type="entry name" value="ANTI-SIGMA-F FACTOR RSBW-RELATED"/>
    <property type="match status" value="1"/>
</dbReference>
<dbReference type="Proteomes" id="UP000249467">
    <property type="component" value="Unassembled WGS sequence"/>
</dbReference>
<keyword evidence="1" id="KW-0808">Transferase</keyword>
<comment type="caution">
    <text evidence="3">The sequence shown here is derived from an EMBL/GenBank/DDBJ whole genome shotgun (WGS) entry which is preliminary data.</text>
</comment>
<keyword evidence="1" id="KW-0723">Serine/threonine-protein kinase</keyword>
<evidence type="ECO:0000256" key="1">
    <source>
        <dbReference type="ARBA" id="ARBA00022527"/>
    </source>
</evidence>
<dbReference type="AlphaFoldDB" id="A0A2W4W0H7"/>
<proteinExistence type="predicted"/>
<reference evidence="3 4" key="1">
    <citation type="submission" date="2018-04" db="EMBL/GenBank/DDBJ databases">
        <authorList>
            <person name="Go L.Y."/>
            <person name="Mitchell J.A."/>
        </authorList>
    </citation>
    <scope>NUCLEOTIDE SEQUENCE [LARGE SCALE GENOMIC DNA]</scope>
    <source>
        <strain evidence="3">ULC066bin1</strain>
    </source>
</reference>
<dbReference type="Gene3D" id="3.30.565.10">
    <property type="entry name" value="Histidine kinase-like ATPase, C-terminal domain"/>
    <property type="match status" value="1"/>
</dbReference>
<dbReference type="CDD" id="cd16936">
    <property type="entry name" value="HATPase_RsbW-like"/>
    <property type="match status" value="1"/>
</dbReference>
<dbReference type="EMBL" id="QBML01000026">
    <property type="protein sequence ID" value="PZO38036.1"/>
    <property type="molecule type" value="Genomic_DNA"/>
</dbReference>
<dbReference type="InterPro" id="IPR050267">
    <property type="entry name" value="Anti-sigma-factor_SerPK"/>
</dbReference>
<accession>A0A2W4W0H7</accession>
<feature type="domain" description="Histidine kinase/HSP90-like ATPase" evidence="2">
    <location>
        <begin position="11"/>
        <end position="129"/>
    </location>
</feature>
<name>A0A2W4W0H7_9CYAN</name>
<evidence type="ECO:0000313" key="4">
    <source>
        <dbReference type="Proteomes" id="UP000249467"/>
    </source>
</evidence>